<organism evidence="3 4">
    <name type="scientific">Pandoraea thiooxydans</name>
    <dbReference type="NCBI Taxonomy" id="445709"/>
    <lineage>
        <taxon>Bacteria</taxon>
        <taxon>Pseudomonadati</taxon>
        <taxon>Pseudomonadota</taxon>
        <taxon>Betaproteobacteria</taxon>
        <taxon>Burkholderiales</taxon>
        <taxon>Burkholderiaceae</taxon>
        <taxon>Pandoraea</taxon>
    </lineage>
</organism>
<dbReference type="Pfam" id="PF00675">
    <property type="entry name" value="Peptidase_M16"/>
    <property type="match status" value="1"/>
</dbReference>
<dbReference type="InterPro" id="IPR050361">
    <property type="entry name" value="MPP/UQCRC_Complex"/>
</dbReference>
<keyword evidence="3" id="KW-0378">Hydrolase</keyword>
<dbReference type="PANTHER" id="PTHR11851">
    <property type="entry name" value="METALLOPROTEASE"/>
    <property type="match status" value="1"/>
</dbReference>
<dbReference type="AlphaFoldDB" id="A0A0G3EYV7"/>
<dbReference type="GO" id="GO:0006508">
    <property type="term" value="P:proteolysis"/>
    <property type="evidence" value="ECO:0007669"/>
    <property type="project" value="UniProtKB-KW"/>
</dbReference>
<dbReference type="SUPFAM" id="SSF63411">
    <property type="entry name" value="LuxS/MPP-like metallohydrolase"/>
    <property type="match status" value="2"/>
</dbReference>
<accession>A0A0G3EYV7</accession>
<evidence type="ECO:0000313" key="3">
    <source>
        <dbReference type="EMBL" id="AKJ70602.2"/>
    </source>
</evidence>
<dbReference type="Pfam" id="PF05193">
    <property type="entry name" value="Peptidase_M16_C"/>
    <property type="match status" value="1"/>
</dbReference>
<protein>
    <submittedName>
        <fullName evidence="3">Zinc protease</fullName>
    </submittedName>
</protein>
<dbReference type="Gene3D" id="3.30.830.10">
    <property type="entry name" value="Metalloenzyme, LuxS/M16 peptidase-like"/>
    <property type="match status" value="2"/>
</dbReference>
<evidence type="ECO:0000259" key="2">
    <source>
        <dbReference type="Pfam" id="PF05193"/>
    </source>
</evidence>
<dbReference type="GO" id="GO:0046872">
    <property type="term" value="F:metal ion binding"/>
    <property type="evidence" value="ECO:0007669"/>
    <property type="project" value="InterPro"/>
</dbReference>
<feature type="domain" description="Peptidase M16 C-terminal" evidence="2">
    <location>
        <begin position="204"/>
        <end position="380"/>
    </location>
</feature>
<keyword evidence="3" id="KW-0645">Protease</keyword>
<dbReference type="InterPro" id="IPR011765">
    <property type="entry name" value="Pept_M16_N"/>
</dbReference>
<evidence type="ECO:0000313" key="4">
    <source>
        <dbReference type="Proteomes" id="UP000036700"/>
    </source>
</evidence>
<sequence length="456" mass="48602">MSIAVRIARAGALYMGLAVTVFCGASNARAALPIQAWHTASGAKVLFVQSDAIPMLDVRIEFDAGSRFDPTGKAGLAALTADMLDTGTEAAGAQAALSESQIADRFADIGAQQSILAGRDYATVSLRTLVTADALRRATDTLAQCLQHPSFPEAVLTREKGRLIAGIQEADTKPEVIAQKALWRSMYAAHPYGVSASPRSVAAIDRKDIVGFYRNAYSARRAVIAMVGAITRDQAEQIATQLSAGLPPGGVLPDLPPVSPLSAALSIDLPHPAEQAHILIGQPAIARNDPDYFPLLVGNYILGGGGFVSRLTQEVREQRGLTYGVTSQFMPLRQAGPFVIGLQTRRDRAAQALQVVRATLDRFIQEGPSAAELQAAKDNLVNGFALRIDSNRKLIANVAAIGFYDLPLDYLDTWTQRVKQVTLADIRQAFARHLNPARMATVVVGPSNVAASAKSQ</sequence>
<gene>
    <name evidence="3" type="ORF">ABW99_14405</name>
</gene>
<dbReference type="InterPro" id="IPR007863">
    <property type="entry name" value="Peptidase_M16_C"/>
</dbReference>
<dbReference type="KEGG" id="ptx:ABW99_14405"/>
<dbReference type="STRING" id="445709.ABW99_14405"/>
<reference evidence="4" key="1">
    <citation type="submission" date="2015-06" db="EMBL/GenBank/DDBJ databases">
        <authorList>
            <person name="Lim Y.L."/>
            <person name="Ee R."/>
            <person name="Yong D."/>
            <person name="How K.Y."/>
            <person name="Yin W.F."/>
            <person name="Chan K.G."/>
        </authorList>
    </citation>
    <scope>NUCLEOTIDE SEQUENCE [LARGE SCALE GENOMIC DNA]</scope>
    <source>
        <strain evidence="4">DSM 25325</strain>
    </source>
</reference>
<dbReference type="InterPro" id="IPR011249">
    <property type="entry name" value="Metalloenz_LuxS/M16"/>
</dbReference>
<feature type="domain" description="Peptidase M16 N-terminal" evidence="1">
    <location>
        <begin position="54"/>
        <end position="193"/>
    </location>
</feature>
<dbReference type="PANTHER" id="PTHR11851:SF224">
    <property type="entry name" value="PROCESSING PROTEASE"/>
    <property type="match status" value="1"/>
</dbReference>
<dbReference type="Proteomes" id="UP000036700">
    <property type="component" value="Chromosome"/>
</dbReference>
<evidence type="ECO:0000259" key="1">
    <source>
        <dbReference type="Pfam" id="PF00675"/>
    </source>
</evidence>
<dbReference type="GO" id="GO:0008233">
    <property type="term" value="F:peptidase activity"/>
    <property type="evidence" value="ECO:0007669"/>
    <property type="project" value="UniProtKB-KW"/>
</dbReference>
<dbReference type="RefSeq" id="WP_052892723.1">
    <property type="nucleotide sequence ID" value="NZ_CP011568.3"/>
</dbReference>
<name>A0A0G3EYV7_9BURK</name>
<dbReference type="EMBL" id="CP011568">
    <property type="protein sequence ID" value="AKJ70602.2"/>
    <property type="molecule type" value="Genomic_DNA"/>
</dbReference>
<keyword evidence="4" id="KW-1185">Reference proteome</keyword>
<proteinExistence type="predicted"/>